<evidence type="ECO:0000313" key="2">
    <source>
        <dbReference type="EMBL" id="KWV58719.1"/>
    </source>
</evidence>
<feature type="transmembrane region" description="Helical" evidence="1">
    <location>
        <begin position="58"/>
        <end position="77"/>
    </location>
</feature>
<dbReference type="Proteomes" id="UP000068164">
    <property type="component" value="Unassembled WGS sequence"/>
</dbReference>
<gene>
    <name evidence="2" type="ORF">AS026_30015</name>
</gene>
<organism evidence="2 3">
    <name type="scientific">Rhizobium altiplani</name>
    <dbReference type="NCBI Taxonomy" id="1864509"/>
    <lineage>
        <taxon>Bacteria</taxon>
        <taxon>Pseudomonadati</taxon>
        <taxon>Pseudomonadota</taxon>
        <taxon>Alphaproteobacteria</taxon>
        <taxon>Hyphomicrobiales</taxon>
        <taxon>Rhizobiaceae</taxon>
        <taxon>Rhizobium/Agrobacterium group</taxon>
        <taxon>Rhizobium</taxon>
    </lineage>
</organism>
<keyword evidence="1" id="KW-1133">Transmembrane helix</keyword>
<protein>
    <submittedName>
        <fullName evidence="2">Uncharacterized protein</fullName>
    </submittedName>
</protein>
<dbReference type="OrthoDB" id="8360740at2"/>
<proteinExistence type="predicted"/>
<sequence length="169" mass="18042">MEPKEIAKRSAGNFLIFAACAFILWVLAAAIDWVAQLVRLSSPERLPALATSIVSSSTLQAIVAIWLLTAAFAIAFPKMLTPLSATTTLMFDVGYGILGALTGFGIAIGLFGGGWSILLRAVIYSALIAIGFVAVRIWLSREDLSTNTQKRWTIAGIIALASPFVLLWG</sequence>
<keyword evidence="3" id="KW-1185">Reference proteome</keyword>
<dbReference type="EMBL" id="LNCD01000019">
    <property type="protein sequence ID" value="KWV58719.1"/>
    <property type="molecule type" value="Genomic_DNA"/>
</dbReference>
<evidence type="ECO:0000313" key="3">
    <source>
        <dbReference type="Proteomes" id="UP000068164"/>
    </source>
</evidence>
<keyword evidence="1" id="KW-0812">Transmembrane</keyword>
<feature type="transmembrane region" description="Helical" evidence="1">
    <location>
        <begin position="117"/>
        <end position="139"/>
    </location>
</feature>
<reference evidence="2 3" key="1">
    <citation type="submission" date="2015-11" db="EMBL/GenBank/DDBJ databases">
        <title>Draft Genome Sequence of the Strain BR 10423 (Rhizobium sp.) isolated from nodules of Mimosa pudica.</title>
        <authorList>
            <person name="Barauna A.C."/>
            <person name="Zilli J.E."/>
            <person name="Simoes-Araujo J.L."/>
            <person name="Reis V.M."/>
            <person name="James E.K."/>
            <person name="Reis F.B.Jr."/>
            <person name="Rouws L.F."/>
            <person name="Passos S.R."/>
            <person name="Gois S.R."/>
        </authorList>
    </citation>
    <scope>NUCLEOTIDE SEQUENCE [LARGE SCALE GENOMIC DNA]</scope>
    <source>
        <strain evidence="2 3">BR10423</strain>
    </source>
</reference>
<dbReference type="AlphaFoldDB" id="A0A109K0V6"/>
<evidence type="ECO:0000256" key="1">
    <source>
        <dbReference type="SAM" id="Phobius"/>
    </source>
</evidence>
<comment type="caution">
    <text evidence="2">The sequence shown here is derived from an EMBL/GenBank/DDBJ whole genome shotgun (WGS) entry which is preliminary data.</text>
</comment>
<feature type="transmembrane region" description="Helical" evidence="1">
    <location>
        <begin position="89"/>
        <end position="111"/>
    </location>
</feature>
<accession>A0A109K0V6</accession>
<dbReference type="RefSeq" id="WP_062368637.1">
    <property type="nucleotide sequence ID" value="NZ_LNCD01000019.1"/>
</dbReference>
<dbReference type="PROSITE" id="PS51257">
    <property type="entry name" value="PROKAR_LIPOPROTEIN"/>
    <property type="match status" value="1"/>
</dbReference>
<feature type="transmembrane region" description="Helical" evidence="1">
    <location>
        <begin position="151"/>
        <end position="168"/>
    </location>
</feature>
<name>A0A109K0V6_9HYPH</name>
<feature type="transmembrane region" description="Helical" evidence="1">
    <location>
        <begin position="12"/>
        <end position="38"/>
    </location>
</feature>
<keyword evidence="1" id="KW-0472">Membrane</keyword>